<dbReference type="InterPro" id="IPR011701">
    <property type="entry name" value="MFS"/>
</dbReference>
<dbReference type="CDD" id="cd06173">
    <property type="entry name" value="MFS_MefA_like"/>
    <property type="match status" value="1"/>
</dbReference>
<keyword evidence="5 6" id="KW-0472">Membrane</keyword>
<keyword evidence="2" id="KW-1003">Cell membrane</keyword>
<dbReference type="RefSeq" id="WP_103939759.1">
    <property type="nucleotide sequence ID" value="NZ_FNVO01000010.1"/>
</dbReference>
<dbReference type="PANTHER" id="PTHR23513">
    <property type="entry name" value="INTEGRAL MEMBRANE EFFLUX PROTEIN-RELATED"/>
    <property type="match status" value="1"/>
</dbReference>
<feature type="transmembrane region" description="Helical" evidence="6">
    <location>
        <begin position="99"/>
        <end position="117"/>
    </location>
</feature>
<evidence type="ECO:0000256" key="2">
    <source>
        <dbReference type="ARBA" id="ARBA00022475"/>
    </source>
</evidence>
<feature type="transmembrane region" description="Helical" evidence="6">
    <location>
        <begin position="276"/>
        <end position="296"/>
    </location>
</feature>
<evidence type="ECO:0000256" key="4">
    <source>
        <dbReference type="ARBA" id="ARBA00022989"/>
    </source>
</evidence>
<feature type="transmembrane region" description="Helical" evidence="6">
    <location>
        <begin position="214"/>
        <end position="238"/>
    </location>
</feature>
<dbReference type="GO" id="GO:0022857">
    <property type="term" value="F:transmembrane transporter activity"/>
    <property type="evidence" value="ECO:0007669"/>
    <property type="project" value="InterPro"/>
</dbReference>
<feature type="transmembrane region" description="Helical" evidence="6">
    <location>
        <begin position="37"/>
        <end position="62"/>
    </location>
</feature>
<feature type="transmembrane region" description="Helical" evidence="6">
    <location>
        <begin position="163"/>
        <end position="182"/>
    </location>
</feature>
<evidence type="ECO:0000313" key="9">
    <source>
        <dbReference type="Proteomes" id="UP000236723"/>
    </source>
</evidence>
<dbReference type="Gene3D" id="1.20.1250.20">
    <property type="entry name" value="MFS general substrate transporter like domains"/>
    <property type="match status" value="1"/>
</dbReference>
<feature type="transmembrane region" description="Helical" evidence="6">
    <location>
        <begin position="250"/>
        <end position="269"/>
    </location>
</feature>
<proteinExistence type="predicted"/>
<evidence type="ECO:0000256" key="3">
    <source>
        <dbReference type="ARBA" id="ARBA00022692"/>
    </source>
</evidence>
<evidence type="ECO:0000259" key="7">
    <source>
        <dbReference type="PROSITE" id="PS50850"/>
    </source>
</evidence>
<protein>
    <submittedName>
        <fullName evidence="8">Major Facilitator Superfamily protein</fullName>
    </submittedName>
</protein>
<evidence type="ECO:0000256" key="6">
    <source>
        <dbReference type="SAM" id="Phobius"/>
    </source>
</evidence>
<feature type="domain" description="Major facilitator superfamily (MFS) profile" evidence="7">
    <location>
        <begin position="1"/>
        <end position="390"/>
    </location>
</feature>
<evidence type="ECO:0000256" key="1">
    <source>
        <dbReference type="ARBA" id="ARBA00004651"/>
    </source>
</evidence>
<dbReference type="EMBL" id="FNVO01000010">
    <property type="protein sequence ID" value="SEG72705.1"/>
    <property type="molecule type" value="Genomic_DNA"/>
</dbReference>
<dbReference type="Pfam" id="PF07690">
    <property type="entry name" value="MFS_1"/>
    <property type="match status" value="1"/>
</dbReference>
<dbReference type="InterPro" id="IPR036259">
    <property type="entry name" value="MFS_trans_sf"/>
</dbReference>
<dbReference type="GO" id="GO:0005886">
    <property type="term" value="C:plasma membrane"/>
    <property type="evidence" value="ECO:0007669"/>
    <property type="project" value="UniProtKB-SubCell"/>
</dbReference>
<keyword evidence="4 6" id="KW-1133">Transmembrane helix</keyword>
<organism evidence="8 9">
    <name type="scientific">Thermomonospora echinospora</name>
    <dbReference type="NCBI Taxonomy" id="1992"/>
    <lineage>
        <taxon>Bacteria</taxon>
        <taxon>Bacillati</taxon>
        <taxon>Actinomycetota</taxon>
        <taxon>Actinomycetes</taxon>
        <taxon>Streptosporangiales</taxon>
        <taxon>Thermomonosporaceae</taxon>
        <taxon>Thermomonospora</taxon>
    </lineage>
</organism>
<comment type="subcellular location">
    <subcellularLocation>
        <location evidence="1">Cell membrane</location>
        <topology evidence="1">Multi-pass membrane protein</topology>
    </subcellularLocation>
</comment>
<dbReference type="AlphaFoldDB" id="A0A1H6CJ12"/>
<dbReference type="PROSITE" id="PS50850">
    <property type="entry name" value="MFS"/>
    <property type="match status" value="1"/>
</dbReference>
<dbReference type="InterPro" id="IPR020846">
    <property type="entry name" value="MFS_dom"/>
</dbReference>
<gene>
    <name evidence="8" type="ORF">SAMN04489712_11028</name>
</gene>
<feature type="transmembrane region" description="Helical" evidence="6">
    <location>
        <begin position="342"/>
        <end position="361"/>
    </location>
</feature>
<feature type="transmembrane region" description="Helical" evidence="6">
    <location>
        <begin position="367"/>
        <end position="386"/>
    </location>
</feature>
<dbReference type="SUPFAM" id="SSF103473">
    <property type="entry name" value="MFS general substrate transporter"/>
    <property type="match status" value="1"/>
</dbReference>
<dbReference type="OrthoDB" id="3539228at2"/>
<dbReference type="PANTHER" id="PTHR23513:SF11">
    <property type="entry name" value="STAPHYLOFERRIN A TRANSPORTER"/>
    <property type="match status" value="1"/>
</dbReference>
<keyword evidence="9" id="KW-1185">Reference proteome</keyword>
<evidence type="ECO:0000256" key="5">
    <source>
        <dbReference type="ARBA" id="ARBA00023136"/>
    </source>
</evidence>
<sequence length="402" mass="41144">MKLSHGRLLVGCGLATVGTALIPTALTLAVLHGTGSAADLGIVLSAELLPLVLLLPVAGVVADRLRPELIILVADLVRAAAQIAMGVELLYGLTRIPDLAVLSAITGAAVAFGMPAVRGLVTATVPGPQRLRTNARLGVVQGVSQVAAPSVAGGLSIALGAGWSSVLTGGLFALGAITIGGMRTPAARPREQAGPGAFFAEMREGWAETRRHRWFFYSVIGHGVWHLAAGFLLTLGPVIAVRHLGGESSWVAIVQVGMIGLVAGIYLAGRLPIRRPLVVVAVCTASYALPLTAFGLHASMPMVTAAYCAAMFGLGLLSTLWETAMQDRIPAEAMGRVGAFDALISFAVRPLGLAVAAPVAALTGTAVPLLVGAVLVAVVNLAVIALPDIRKEPARTAAEPVR</sequence>
<dbReference type="Proteomes" id="UP000236723">
    <property type="component" value="Unassembled WGS sequence"/>
</dbReference>
<keyword evidence="3 6" id="KW-0812">Transmembrane</keyword>
<evidence type="ECO:0000313" key="8">
    <source>
        <dbReference type="EMBL" id="SEG72705.1"/>
    </source>
</evidence>
<name>A0A1H6CJ12_9ACTN</name>
<accession>A0A1H6CJ12</accession>
<reference evidence="9" key="1">
    <citation type="submission" date="2016-10" db="EMBL/GenBank/DDBJ databases">
        <authorList>
            <person name="Varghese N."/>
            <person name="Submissions S."/>
        </authorList>
    </citation>
    <scope>NUCLEOTIDE SEQUENCE [LARGE SCALE GENOMIC DNA]</scope>
    <source>
        <strain evidence="9">DSM 43163</strain>
    </source>
</reference>
<feature type="transmembrane region" description="Helical" evidence="6">
    <location>
        <begin position="302"/>
        <end position="321"/>
    </location>
</feature>